<dbReference type="InterPro" id="IPR052172">
    <property type="entry name" value="UxaA_altronate/galactarate_dh"/>
</dbReference>
<proteinExistence type="inferred from homology"/>
<dbReference type="Pfam" id="PF08666">
    <property type="entry name" value="SAF"/>
    <property type="match status" value="1"/>
</dbReference>
<dbReference type="Gene3D" id="2.30.130.110">
    <property type="match status" value="1"/>
</dbReference>
<sequence length="491" mass="53730">MKKTLHIQPNDNVIVALEPLSAGEIINGITLLDDIPSGHKFACAMIPDGQPVIKYGQPIGQAAGDIEAGRWVHSHNLKTRLSGTLDYQYDPVCDPIVKRPQGRSVMAYRRANGKVGIRNELWVIVTVGCIGDTARNIVNAFRQRHPLDDIDGIFTFNHPFGCSQMGQDHRNTVKILQDIVTHPNAGGVLVLGLGCENNQLKPFYDTLEQIDPERIRCLNCQDVENEVHSAVELLEQIYQVMRHDQREACDLSEFSFGLKCGGSDGYSGITANPLLGRFSDLLSSYGANIVLSEVPEMFGAEQLLMNRAADRETFDKLVAMINRFKDYFLSNHQVVYENPSPGNKAGGITTLEEKSLGCIQKAGTALINDVLDYGEPIQKKGVSLVYGPGNDLVSTTALGACGCQIVLFTTGRGTPFGGFIPTYKVATNSELAMKKPHWIDFNAGLLTEGVPLDEAASRLVEDLIAVLEGKKTRNEISDLRSIAIFKQGVIC</sequence>
<evidence type="ECO:0000256" key="2">
    <source>
        <dbReference type="ARBA" id="ARBA00023239"/>
    </source>
</evidence>
<name>A0A412G111_9FIRM</name>
<evidence type="ECO:0000313" key="5">
    <source>
        <dbReference type="Proteomes" id="UP000284178"/>
    </source>
</evidence>
<dbReference type="PANTHER" id="PTHR30536:SF5">
    <property type="entry name" value="ALTRONATE DEHYDRATASE"/>
    <property type="match status" value="1"/>
</dbReference>
<dbReference type="GO" id="GO:0019698">
    <property type="term" value="P:D-galacturonate catabolic process"/>
    <property type="evidence" value="ECO:0007669"/>
    <property type="project" value="TreeGrafter"/>
</dbReference>
<dbReference type="InterPro" id="IPR048332">
    <property type="entry name" value="GD_AH_C"/>
</dbReference>
<dbReference type="CDD" id="cd11613">
    <property type="entry name" value="SAF_AH_GD"/>
    <property type="match status" value="1"/>
</dbReference>
<dbReference type="Proteomes" id="UP000284178">
    <property type="component" value="Unassembled WGS sequence"/>
</dbReference>
<reference evidence="4 5" key="1">
    <citation type="submission" date="2018-08" db="EMBL/GenBank/DDBJ databases">
        <title>A genome reference for cultivated species of the human gut microbiota.</title>
        <authorList>
            <person name="Zou Y."/>
            <person name="Xue W."/>
            <person name="Luo G."/>
        </authorList>
    </citation>
    <scope>NUCLEOTIDE SEQUENCE [LARGE SCALE GENOMIC DNA]</scope>
    <source>
        <strain evidence="4 5">AF24-29</strain>
    </source>
</reference>
<dbReference type="GO" id="GO:0016829">
    <property type="term" value="F:lyase activity"/>
    <property type="evidence" value="ECO:0007669"/>
    <property type="project" value="UniProtKB-KW"/>
</dbReference>
<protein>
    <submittedName>
        <fullName evidence="4">Altronate dehydratase</fullName>
    </submittedName>
</protein>
<dbReference type="PANTHER" id="PTHR30536">
    <property type="entry name" value="ALTRONATE/GALACTARATE DEHYDRATASE"/>
    <property type="match status" value="1"/>
</dbReference>
<feature type="domain" description="SAF" evidence="3">
    <location>
        <begin position="11"/>
        <end position="78"/>
    </location>
</feature>
<dbReference type="InterPro" id="IPR013974">
    <property type="entry name" value="SAF"/>
</dbReference>
<keyword evidence="5" id="KW-1185">Reference proteome</keyword>
<organism evidence="4 5">
    <name type="scientific">Holdemania filiformis</name>
    <dbReference type="NCBI Taxonomy" id="61171"/>
    <lineage>
        <taxon>Bacteria</taxon>
        <taxon>Bacillati</taxon>
        <taxon>Bacillota</taxon>
        <taxon>Erysipelotrichia</taxon>
        <taxon>Erysipelotrichales</taxon>
        <taxon>Erysipelotrichaceae</taxon>
        <taxon>Holdemania</taxon>
    </lineage>
</organism>
<evidence type="ECO:0000256" key="1">
    <source>
        <dbReference type="ARBA" id="ARBA00010986"/>
    </source>
</evidence>
<gene>
    <name evidence="4" type="ORF">DWY25_08635</name>
</gene>
<evidence type="ECO:0000259" key="3">
    <source>
        <dbReference type="SMART" id="SM00858"/>
    </source>
</evidence>
<dbReference type="Pfam" id="PF04295">
    <property type="entry name" value="GD_AH_second"/>
    <property type="match status" value="1"/>
</dbReference>
<dbReference type="EMBL" id="QRUP01000009">
    <property type="protein sequence ID" value="RGR74132.1"/>
    <property type="molecule type" value="Genomic_DNA"/>
</dbReference>
<accession>A0A412G111</accession>
<evidence type="ECO:0000313" key="4">
    <source>
        <dbReference type="EMBL" id="RGR74132.1"/>
    </source>
</evidence>
<dbReference type="InterPro" id="IPR044144">
    <property type="entry name" value="SAF_UxaA/GarD"/>
</dbReference>
<dbReference type="AlphaFoldDB" id="A0A412G111"/>
<keyword evidence="2" id="KW-0456">Lyase</keyword>
<dbReference type="Pfam" id="PF20629">
    <property type="entry name" value="GD_AH_C"/>
    <property type="match status" value="1"/>
</dbReference>
<dbReference type="GeneID" id="83015469"/>
<dbReference type="SMART" id="SM00858">
    <property type="entry name" value="SAF"/>
    <property type="match status" value="1"/>
</dbReference>
<comment type="similarity">
    <text evidence="1">Belongs to the UxaA family.</text>
</comment>
<dbReference type="InterPro" id="IPR007392">
    <property type="entry name" value="GD_AH_second"/>
</dbReference>
<dbReference type="RefSeq" id="WP_117894897.1">
    <property type="nucleotide sequence ID" value="NZ_CABJCV010000009.1"/>
</dbReference>
<comment type="caution">
    <text evidence="4">The sequence shown here is derived from an EMBL/GenBank/DDBJ whole genome shotgun (WGS) entry which is preliminary data.</text>
</comment>